<proteinExistence type="predicted"/>
<evidence type="ECO:0000313" key="1">
    <source>
        <dbReference type="EMBL" id="EJW99908.1"/>
    </source>
</evidence>
<accession>J9FZA1</accession>
<gene>
    <name evidence="1" type="ORF">EVA_11985</name>
</gene>
<reference evidence="1" key="1">
    <citation type="journal article" date="2012" name="PLoS ONE">
        <title>Gene sets for utilization of primary and secondary nutrition supplies in the distal gut of endangered iberian lynx.</title>
        <authorList>
            <person name="Alcaide M."/>
            <person name="Messina E."/>
            <person name="Richter M."/>
            <person name="Bargiela R."/>
            <person name="Peplies J."/>
            <person name="Huws S.A."/>
            <person name="Newbold C.J."/>
            <person name="Golyshin P.N."/>
            <person name="Simon M.A."/>
            <person name="Lopez G."/>
            <person name="Yakimov M.M."/>
            <person name="Ferrer M."/>
        </authorList>
    </citation>
    <scope>NUCLEOTIDE SEQUENCE</scope>
</reference>
<comment type="caution">
    <text evidence="1">The sequence shown here is derived from an EMBL/GenBank/DDBJ whole genome shotgun (WGS) entry which is preliminary data.</text>
</comment>
<dbReference type="EMBL" id="AMCI01003607">
    <property type="protein sequence ID" value="EJW99908.1"/>
    <property type="molecule type" value="Genomic_DNA"/>
</dbReference>
<protein>
    <submittedName>
        <fullName evidence="1">Uncharacterized protein</fullName>
    </submittedName>
</protein>
<dbReference type="AlphaFoldDB" id="J9FZA1"/>
<name>J9FZA1_9ZZZZ</name>
<sequence length="34" mass="4004">MSCLPAIAFSLHQDCSNTLLQVRPNMQLREPWFR</sequence>
<organism evidence="1">
    <name type="scientific">gut metagenome</name>
    <dbReference type="NCBI Taxonomy" id="749906"/>
    <lineage>
        <taxon>unclassified sequences</taxon>
        <taxon>metagenomes</taxon>
        <taxon>organismal metagenomes</taxon>
    </lineage>
</organism>